<feature type="region of interest" description="Disordered" evidence="1">
    <location>
        <begin position="1"/>
        <end position="24"/>
    </location>
</feature>
<keyword evidence="3" id="KW-1185">Reference proteome</keyword>
<feature type="compositionally biased region" description="Pro residues" evidence="1">
    <location>
        <begin position="1"/>
        <end position="12"/>
    </location>
</feature>
<dbReference type="EMBL" id="JARGEQ010000073">
    <property type="protein sequence ID" value="MDF1586165.1"/>
    <property type="molecule type" value="Genomic_DNA"/>
</dbReference>
<organism evidence="2 3">
    <name type="scientific">Marinimicrococcus flavescens</name>
    <dbReference type="NCBI Taxonomy" id="3031815"/>
    <lineage>
        <taxon>Bacteria</taxon>
        <taxon>Pseudomonadati</taxon>
        <taxon>Pseudomonadota</taxon>
        <taxon>Alphaproteobacteria</taxon>
        <taxon>Geminicoccales</taxon>
        <taxon>Geminicoccaceae</taxon>
        <taxon>Marinimicrococcus</taxon>
    </lineage>
</organism>
<dbReference type="Proteomes" id="UP001301140">
    <property type="component" value="Unassembled WGS sequence"/>
</dbReference>
<comment type="caution">
    <text evidence="2">The sequence shown here is derived from an EMBL/GenBank/DDBJ whole genome shotgun (WGS) entry which is preliminary data.</text>
</comment>
<accession>A0AAP3UZ35</accession>
<dbReference type="RefSeq" id="WP_327788581.1">
    <property type="nucleotide sequence ID" value="NZ_JARGEQ010000073.1"/>
</dbReference>
<dbReference type="AlphaFoldDB" id="A0AAP3UZ35"/>
<evidence type="ECO:0000256" key="1">
    <source>
        <dbReference type="SAM" id="MobiDB-lite"/>
    </source>
</evidence>
<proteinExistence type="predicted"/>
<sequence>MSPSNRRPPSPKPASAGRQKRPSALEAGFERWLNSQLHKMYDPVLDERIPDELSRLIEAFDERPPKKEPSGE</sequence>
<evidence type="ECO:0000313" key="3">
    <source>
        <dbReference type="Proteomes" id="UP001301140"/>
    </source>
</evidence>
<gene>
    <name evidence="2" type="ORF">PZ740_07185</name>
</gene>
<evidence type="ECO:0000313" key="2">
    <source>
        <dbReference type="EMBL" id="MDF1586165.1"/>
    </source>
</evidence>
<name>A0AAP3UZ35_9PROT</name>
<reference evidence="2 3" key="1">
    <citation type="submission" date="2023-03" db="EMBL/GenBank/DDBJ databases">
        <title>YIM 152171 draft genome.</title>
        <authorList>
            <person name="Yang Z."/>
        </authorList>
    </citation>
    <scope>NUCLEOTIDE SEQUENCE [LARGE SCALE GENOMIC DNA]</scope>
    <source>
        <strain evidence="2 3">YIM 152171</strain>
    </source>
</reference>
<protein>
    <submittedName>
        <fullName evidence="2">NepR family anti-sigma factor</fullName>
    </submittedName>
</protein>